<dbReference type="OrthoDB" id="694090at2759"/>
<evidence type="ECO:0000313" key="3">
    <source>
        <dbReference type="Proteomes" id="UP000636800"/>
    </source>
</evidence>
<dbReference type="EMBL" id="JADCNL010000009">
    <property type="protein sequence ID" value="KAG0466417.1"/>
    <property type="molecule type" value="Genomic_DNA"/>
</dbReference>
<accession>A0A835ULV2</accession>
<sequence>MRASMAAEEVESMKQGIDMADATGRKVDAAKMSTTRAEKEESMGAKRGTERRMDSVRRKKGSVRVGTERVERGSGKSWRMDEGREDRRRDSAAETVGRAARRVMSMPRAERALARRAKGTRWPMPALGKSRIRGCLAPRLDAEGDMAAKKREF</sequence>
<protein>
    <submittedName>
        <fullName evidence="2">Uncharacterized protein</fullName>
    </submittedName>
</protein>
<gene>
    <name evidence="2" type="ORF">HPP92_017997</name>
</gene>
<organism evidence="2 3">
    <name type="scientific">Vanilla planifolia</name>
    <name type="common">Vanilla</name>
    <dbReference type="NCBI Taxonomy" id="51239"/>
    <lineage>
        <taxon>Eukaryota</taxon>
        <taxon>Viridiplantae</taxon>
        <taxon>Streptophyta</taxon>
        <taxon>Embryophyta</taxon>
        <taxon>Tracheophyta</taxon>
        <taxon>Spermatophyta</taxon>
        <taxon>Magnoliopsida</taxon>
        <taxon>Liliopsida</taxon>
        <taxon>Asparagales</taxon>
        <taxon>Orchidaceae</taxon>
        <taxon>Vanilloideae</taxon>
        <taxon>Vanilleae</taxon>
        <taxon>Vanilla</taxon>
    </lineage>
</organism>
<evidence type="ECO:0000313" key="2">
    <source>
        <dbReference type="EMBL" id="KAG0466417.1"/>
    </source>
</evidence>
<name>A0A835ULV2_VANPL</name>
<reference evidence="2 3" key="1">
    <citation type="journal article" date="2020" name="Nat. Food">
        <title>A phased Vanilla planifolia genome enables genetic improvement of flavour and production.</title>
        <authorList>
            <person name="Hasing T."/>
            <person name="Tang H."/>
            <person name="Brym M."/>
            <person name="Khazi F."/>
            <person name="Huang T."/>
            <person name="Chambers A.H."/>
        </authorList>
    </citation>
    <scope>NUCLEOTIDE SEQUENCE [LARGE SCALE GENOMIC DNA]</scope>
    <source>
        <tissue evidence="2">Leaf</tissue>
    </source>
</reference>
<dbReference type="AlphaFoldDB" id="A0A835ULV2"/>
<feature type="compositionally biased region" description="Basic and acidic residues" evidence="1">
    <location>
        <begin position="66"/>
        <end position="92"/>
    </location>
</feature>
<keyword evidence="3" id="KW-1185">Reference proteome</keyword>
<comment type="caution">
    <text evidence="2">The sequence shown here is derived from an EMBL/GenBank/DDBJ whole genome shotgun (WGS) entry which is preliminary data.</text>
</comment>
<feature type="compositionally biased region" description="Basic and acidic residues" evidence="1">
    <location>
        <begin position="36"/>
        <end position="56"/>
    </location>
</feature>
<feature type="region of interest" description="Disordered" evidence="1">
    <location>
        <begin position="1"/>
        <end position="98"/>
    </location>
</feature>
<proteinExistence type="predicted"/>
<evidence type="ECO:0000256" key="1">
    <source>
        <dbReference type="SAM" id="MobiDB-lite"/>
    </source>
</evidence>
<dbReference type="Proteomes" id="UP000636800">
    <property type="component" value="Unassembled WGS sequence"/>
</dbReference>